<accession>A0A1L9N3A7</accession>
<organism evidence="1 2">
    <name type="scientific">Aspergillus tubingensis (strain CBS 134.48)</name>
    <dbReference type="NCBI Taxonomy" id="767770"/>
    <lineage>
        <taxon>Eukaryota</taxon>
        <taxon>Fungi</taxon>
        <taxon>Dikarya</taxon>
        <taxon>Ascomycota</taxon>
        <taxon>Pezizomycotina</taxon>
        <taxon>Eurotiomycetes</taxon>
        <taxon>Eurotiomycetidae</taxon>
        <taxon>Eurotiales</taxon>
        <taxon>Aspergillaceae</taxon>
        <taxon>Aspergillus</taxon>
        <taxon>Aspergillus subgen. Circumdati</taxon>
    </lineage>
</organism>
<proteinExistence type="predicted"/>
<dbReference type="VEuPathDB" id="FungiDB:ASPTUDRAFT_618942"/>
<dbReference type="EMBL" id="KV878203">
    <property type="protein sequence ID" value="OJI83776.1"/>
    <property type="molecule type" value="Genomic_DNA"/>
</dbReference>
<sequence>MDETRLAPRHVCLWQAQHNPICHPNLLSFPSTRRSPSILFPTFPQKGSIASSLFLSSVGISQKHHPQLALGTLPPLRTVSAQRLSAPKPRSRSKLHHIVPLRRNNPVPISAYHPGSFHFACESFTLPAGPNHPYPSALKPRPYRLSTLTISTPETQLRRFLKYHI</sequence>
<name>A0A1L9N3A7_ASPTC</name>
<reference evidence="2" key="1">
    <citation type="journal article" date="2017" name="Genome Biol.">
        <title>Comparative genomics reveals high biological diversity and specific adaptations in the industrially and medically important fungal genus Aspergillus.</title>
        <authorList>
            <person name="de Vries R.P."/>
            <person name="Riley R."/>
            <person name="Wiebenga A."/>
            <person name="Aguilar-Osorio G."/>
            <person name="Amillis S."/>
            <person name="Uchima C.A."/>
            <person name="Anderluh G."/>
            <person name="Asadollahi M."/>
            <person name="Askin M."/>
            <person name="Barry K."/>
            <person name="Battaglia E."/>
            <person name="Bayram O."/>
            <person name="Benocci T."/>
            <person name="Braus-Stromeyer S.A."/>
            <person name="Caldana C."/>
            <person name="Canovas D."/>
            <person name="Cerqueira G.C."/>
            <person name="Chen F."/>
            <person name="Chen W."/>
            <person name="Choi C."/>
            <person name="Clum A."/>
            <person name="Dos Santos R.A."/>
            <person name="Damasio A.R."/>
            <person name="Diallinas G."/>
            <person name="Emri T."/>
            <person name="Fekete E."/>
            <person name="Flipphi M."/>
            <person name="Freyberg S."/>
            <person name="Gallo A."/>
            <person name="Gournas C."/>
            <person name="Habgood R."/>
            <person name="Hainaut M."/>
            <person name="Harispe M.L."/>
            <person name="Henrissat B."/>
            <person name="Hilden K.S."/>
            <person name="Hope R."/>
            <person name="Hossain A."/>
            <person name="Karabika E."/>
            <person name="Karaffa L."/>
            <person name="Karanyi Z."/>
            <person name="Krasevec N."/>
            <person name="Kuo A."/>
            <person name="Kusch H."/>
            <person name="LaButti K."/>
            <person name="Lagendijk E.L."/>
            <person name="Lapidus A."/>
            <person name="Levasseur A."/>
            <person name="Lindquist E."/>
            <person name="Lipzen A."/>
            <person name="Logrieco A.F."/>
            <person name="MacCabe A."/>
            <person name="Maekelae M.R."/>
            <person name="Malavazi I."/>
            <person name="Melin P."/>
            <person name="Meyer V."/>
            <person name="Mielnichuk N."/>
            <person name="Miskei M."/>
            <person name="Molnar A.P."/>
            <person name="Mule G."/>
            <person name="Ngan C.Y."/>
            <person name="Orejas M."/>
            <person name="Orosz E."/>
            <person name="Ouedraogo J.P."/>
            <person name="Overkamp K.M."/>
            <person name="Park H.-S."/>
            <person name="Perrone G."/>
            <person name="Piumi F."/>
            <person name="Punt P.J."/>
            <person name="Ram A.F."/>
            <person name="Ramon A."/>
            <person name="Rauscher S."/>
            <person name="Record E."/>
            <person name="Riano-Pachon D.M."/>
            <person name="Robert V."/>
            <person name="Roehrig J."/>
            <person name="Ruller R."/>
            <person name="Salamov A."/>
            <person name="Salih N.S."/>
            <person name="Samson R.A."/>
            <person name="Sandor E."/>
            <person name="Sanguinetti M."/>
            <person name="Schuetze T."/>
            <person name="Sepcic K."/>
            <person name="Shelest E."/>
            <person name="Sherlock G."/>
            <person name="Sophianopoulou V."/>
            <person name="Squina F.M."/>
            <person name="Sun H."/>
            <person name="Susca A."/>
            <person name="Todd R.B."/>
            <person name="Tsang A."/>
            <person name="Unkles S.E."/>
            <person name="van de Wiele N."/>
            <person name="van Rossen-Uffink D."/>
            <person name="Oliveira J.V."/>
            <person name="Vesth T.C."/>
            <person name="Visser J."/>
            <person name="Yu J.-H."/>
            <person name="Zhou M."/>
            <person name="Andersen M.R."/>
            <person name="Archer D.B."/>
            <person name="Baker S.E."/>
            <person name="Benoit I."/>
            <person name="Brakhage A.A."/>
            <person name="Braus G.H."/>
            <person name="Fischer R."/>
            <person name="Frisvad J.C."/>
            <person name="Goldman G.H."/>
            <person name="Houbraken J."/>
            <person name="Oakley B."/>
            <person name="Pocsi I."/>
            <person name="Scazzocchio C."/>
            <person name="Seiboth B."/>
            <person name="vanKuyk P.A."/>
            <person name="Wortman J."/>
            <person name="Dyer P.S."/>
            <person name="Grigoriev I.V."/>
        </authorList>
    </citation>
    <scope>NUCLEOTIDE SEQUENCE [LARGE SCALE GENOMIC DNA]</scope>
    <source>
        <strain evidence="2">CBS 134.48</strain>
    </source>
</reference>
<keyword evidence="2" id="KW-1185">Reference proteome</keyword>
<protein>
    <submittedName>
        <fullName evidence="1">Uncharacterized protein</fullName>
    </submittedName>
</protein>
<evidence type="ECO:0000313" key="1">
    <source>
        <dbReference type="EMBL" id="OJI83776.1"/>
    </source>
</evidence>
<dbReference type="AlphaFoldDB" id="A0A1L9N3A7"/>
<dbReference type="Proteomes" id="UP000184304">
    <property type="component" value="Unassembled WGS sequence"/>
</dbReference>
<gene>
    <name evidence="1" type="ORF">ASPTUDRAFT_618942</name>
</gene>
<evidence type="ECO:0000313" key="2">
    <source>
        <dbReference type="Proteomes" id="UP000184304"/>
    </source>
</evidence>